<dbReference type="OrthoDB" id="9798386at2"/>
<feature type="chain" id="PRO_5016760308" evidence="2">
    <location>
        <begin position="25"/>
        <end position="647"/>
    </location>
</feature>
<dbReference type="Pfam" id="PF00395">
    <property type="entry name" value="SLH"/>
    <property type="match status" value="3"/>
</dbReference>
<proteinExistence type="predicted"/>
<accession>A0A369BHX1</accession>
<dbReference type="Proteomes" id="UP000253034">
    <property type="component" value="Unassembled WGS sequence"/>
</dbReference>
<dbReference type="InterPro" id="IPR001119">
    <property type="entry name" value="SLH_dom"/>
</dbReference>
<protein>
    <submittedName>
        <fullName evidence="4">S-layer family protein</fullName>
    </submittedName>
</protein>
<evidence type="ECO:0000313" key="5">
    <source>
        <dbReference type="Proteomes" id="UP000253034"/>
    </source>
</evidence>
<dbReference type="AlphaFoldDB" id="A0A369BHX1"/>
<evidence type="ECO:0000313" key="4">
    <source>
        <dbReference type="EMBL" id="RCX19274.1"/>
    </source>
</evidence>
<name>A0A369BHX1_9FIRM</name>
<feature type="domain" description="SLH" evidence="3">
    <location>
        <begin position="466"/>
        <end position="529"/>
    </location>
</feature>
<feature type="signal peptide" evidence="2">
    <location>
        <begin position="1"/>
        <end position="24"/>
    </location>
</feature>
<keyword evidence="2" id="KW-0732">Signal</keyword>
<dbReference type="EMBL" id="QPJT01000003">
    <property type="protein sequence ID" value="RCX19274.1"/>
    <property type="molecule type" value="Genomic_DNA"/>
</dbReference>
<gene>
    <name evidence="4" type="ORF">DFR58_10318</name>
</gene>
<comment type="caution">
    <text evidence="4">The sequence shown here is derived from an EMBL/GenBank/DDBJ whole genome shotgun (WGS) entry which is preliminary data.</text>
</comment>
<keyword evidence="1" id="KW-0677">Repeat</keyword>
<dbReference type="PROSITE" id="PS51272">
    <property type="entry name" value="SLH"/>
    <property type="match status" value="3"/>
</dbReference>
<evidence type="ECO:0000256" key="2">
    <source>
        <dbReference type="SAM" id="SignalP"/>
    </source>
</evidence>
<evidence type="ECO:0000259" key="3">
    <source>
        <dbReference type="PROSITE" id="PS51272"/>
    </source>
</evidence>
<feature type="domain" description="SLH" evidence="3">
    <location>
        <begin position="593"/>
        <end position="647"/>
    </location>
</feature>
<organism evidence="4 5">
    <name type="scientific">Anaerobacterium chartisolvens</name>
    <dbReference type="NCBI Taxonomy" id="1297424"/>
    <lineage>
        <taxon>Bacteria</taxon>
        <taxon>Bacillati</taxon>
        <taxon>Bacillota</taxon>
        <taxon>Clostridia</taxon>
        <taxon>Eubacteriales</taxon>
        <taxon>Oscillospiraceae</taxon>
        <taxon>Anaerobacterium</taxon>
    </lineage>
</organism>
<feature type="domain" description="SLH" evidence="3">
    <location>
        <begin position="530"/>
        <end position="588"/>
    </location>
</feature>
<sequence length="647" mass="69469">MKKLLALIVAFAMLLMQIPGMAFAADSDVKRAIDELNNLTKQQKAALLSNVWDFTFKELNNSQQVNKQDILDEIERELRKVGLWDKIISDTSGNDGKISKASLDVIVQELIDNKAIISDIYRSFEDNIDMQVLKTLFGLNTHGEVFLKLIDLSGPVLTSDSNGKFISKGNVVQNALGSLAGELFDQDEIEELNRQFKTLADKLNDYVAQYKVDKNDVIHALNIYGLYAAPPTGGGDSGVIIGGGSSSETPPPSESSTVKQGLIEFKAVLDSKGAAKATVTQKLFDKALGTAEVGNDGVKTVEIKIDAVKGAKQYVPQLPASVLASDKQDVKIKIETPLGTLSVPGNMFNKEDAAGVSNIQISIGISGASGINDEAAAEAIGTRPVIELGVMADGKARAWSNPDVPVTFSVKYAPSDKELGKTDFLTVLYIDGSGKAFAVPNARFNAGAGTVDFSTTHFSKYAVAYVYKTFDDAAKYSWAKTAIEVVASRGITDGISEDTFDPDGDITRAEFLAGLIKTLGLSAKFDANFDDVKPDNKFYNEIGIAKQLKITEGPGNNRFGTDTVISRQDMMVFISKAMKLAGKNGGTGTDSDLEKFSDKDKIASYAKDSVALLVKNKIIQGNGNNLNPTGKVTRAASAVTLYRLSKL</sequence>
<dbReference type="RefSeq" id="WP_114296353.1">
    <property type="nucleotide sequence ID" value="NZ_QPJT01000003.1"/>
</dbReference>
<evidence type="ECO:0000256" key="1">
    <source>
        <dbReference type="ARBA" id="ARBA00022737"/>
    </source>
</evidence>
<keyword evidence="5" id="KW-1185">Reference proteome</keyword>
<reference evidence="4 5" key="1">
    <citation type="submission" date="2018-07" db="EMBL/GenBank/DDBJ databases">
        <title>Genomic Encyclopedia of Type Strains, Phase IV (KMG-IV): sequencing the most valuable type-strain genomes for metagenomic binning, comparative biology and taxonomic classification.</title>
        <authorList>
            <person name="Goeker M."/>
        </authorList>
    </citation>
    <scope>NUCLEOTIDE SEQUENCE [LARGE SCALE GENOMIC DNA]</scope>
    <source>
        <strain evidence="4 5">DSM 27016</strain>
    </source>
</reference>